<dbReference type="CDD" id="cd06820">
    <property type="entry name" value="PLPDE_III_LS_D-TA_like"/>
    <property type="match status" value="1"/>
</dbReference>
<sequence length="366" mass="38552">MSDNPFAVVAKPGDKLGELSTPRPIIDEDGLAANIARVQSYMDSHGIAFRPHIKTHKIPALAAEQVAAGAKGINCQKISEAEVFAAAGFDDILITFNILGPQKLERLAALNERIGGLKVVADSAVTVDGLSDWFSARKPLVVLVECDTGGGRCGVQTPEEAVSLAGRIDKAPGLSFGGLLNYPKPGAAKEVQSFLSSALALLENEGIACPIVSNGGTPSLFEAHLVPAATEHRAGTYIYNDRSMVRAGHCSFDECAMHVLATVVSRPTPDRAVIDAGSKALTSDLLGFSDFGSVVGYPDAVITGLSEEHGVIDLSKCSGDRPAIGDKIRIVPNHTCVVSNLFDTMVFHRDGVVTRVEDVAARGLVW</sequence>
<dbReference type="AlphaFoldDB" id="A0A5Q0CB60"/>
<dbReference type="KEGG" id="rgr:FZ934_20025"/>
<dbReference type="InterPro" id="IPR026956">
    <property type="entry name" value="D-ser_dehydrat-like_dom"/>
</dbReference>
<protein>
    <submittedName>
        <fullName evidence="4">D-TA family PLP-dependent enzyme</fullName>
    </submittedName>
</protein>
<name>A0A5Q0CB60_9HYPH</name>
<dbReference type="InterPro" id="IPR029066">
    <property type="entry name" value="PLP-binding_barrel"/>
</dbReference>
<dbReference type="SMART" id="SM01119">
    <property type="entry name" value="D-ser_dehydrat"/>
    <property type="match status" value="1"/>
</dbReference>
<feature type="domain" description="D-serine dehydratase-like" evidence="3">
    <location>
        <begin position="256"/>
        <end position="349"/>
    </location>
</feature>
<keyword evidence="4" id="KW-0614">Plasmid</keyword>
<keyword evidence="2" id="KW-0456">Lyase</keyword>
<evidence type="ECO:0000256" key="1">
    <source>
        <dbReference type="ARBA" id="ARBA00005323"/>
    </source>
</evidence>
<dbReference type="SUPFAM" id="SSF51419">
    <property type="entry name" value="PLP-binding barrel"/>
    <property type="match status" value="1"/>
</dbReference>
<keyword evidence="5" id="KW-1185">Reference proteome</keyword>
<dbReference type="OrthoDB" id="9772497at2"/>
<dbReference type="Pfam" id="PF01168">
    <property type="entry name" value="Ala_racemase_N"/>
    <property type="match status" value="1"/>
</dbReference>
<evidence type="ECO:0000313" key="4">
    <source>
        <dbReference type="EMBL" id="QFY62673.1"/>
    </source>
</evidence>
<evidence type="ECO:0000256" key="2">
    <source>
        <dbReference type="ARBA" id="ARBA00023239"/>
    </source>
</evidence>
<dbReference type="PANTHER" id="PTHR28004:SF2">
    <property type="entry name" value="D-SERINE DEHYDRATASE"/>
    <property type="match status" value="1"/>
</dbReference>
<evidence type="ECO:0000259" key="3">
    <source>
        <dbReference type="SMART" id="SM01119"/>
    </source>
</evidence>
<accession>A0A5Q0CB60</accession>
<gene>
    <name evidence="4" type="ORF">FZ934_20025</name>
</gene>
<dbReference type="Proteomes" id="UP000326881">
    <property type="component" value="Plasmid unnamed"/>
</dbReference>
<organism evidence="4 5">
    <name type="scientific">Rhizobium grahamii</name>
    <dbReference type="NCBI Taxonomy" id="1120045"/>
    <lineage>
        <taxon>Bacteria</taxon>
        <taxon>Pseudomonadati</taxon>
        <taxon>Pseudomonadota</taxon>
        <taxon>Alphaproteobacteria</taxon>
        <taxon>Hyphomicrobiales</taxon>
        <taxon>Rhizobiaceae</taxon>
        <taxon>Rhizobium/Agrobacterium group</taxon>
        <taxon>Rhizobium</taxon>
    </lineage>
</organism>
<evidence type="ECO:0000313" key="5">
    <source>
        <dbReference type="Proteomes" id="UP000326881"/>
    </source>
</evidence>
<dbReference type="Gene3D" id="2.40.37.20">
    <property type="entry name" value="D-serine dehydratase-like domain"/>
    <property type="match status" value="1"/>
</dbReference>
<dbReference type="EMBL" id="CP043499">
    <property type="protein sequence ID" value="QFY62673.1"/>
    <property type="molecule type" value="Genomic_DNA"/>
</dbReference>
<dbReference type="PANTHER" id="PTHR28004">
    <property type="entry name" value="ZGC:162816-RELATED"/>
    <property type="match status" value="1"/>
</dbReference>
<dbReference type="GO" id="GO:0008721">
    <property type="term" value="F:D-serine ammonia-lyase activity"/>
    <property type="evidence" value="ECO:0007669"/>
    <property type="project" value="TreeGrafter"/>
</dbReference>
<geneLocation type="plasmid" evidence="4 5">
    <name>unnamed</name>
</geneLocation>
<dbReference type="InterPro" id="IPR042208">
    <property type="entry name" value="D-ser_dehydrat-like_sf"/>
</dbReference>
<reference evidence="4 5" key="1">
    <citation type="submission" date="2019-08" db="EMBL/GenBank/DDBJ databases">
        <title>Prosopis cineraria nodule microbiome.</title>
        <authorList>
            <person name="Ali R."/>
            <person name="Chaluvadi S.R."/>
            <person name="Wang X."/>
        </authorList>
    </citation>
    <scope>NUCLEOTIDE SEQUENCE [LARGE SCALE GENOMIC DNA]</scope>
    <source>
        <strain evidence="4 5">BG7</strain>
        <plasmid evidence="4 5">unnamed</plasmid>
    </source>
</reference>
<proteinExistence type="inferred from homology"/>
<dbReference type="RefSeq" id="WP_153272661.1">
    <property type="nucleotide sequence ID" value="NZ_CP043499.1"/>
</dbReference>
<dbReference type="InterPro" id="IPR051466">
    <property type="entry name" value="D-amino_acid_metab_enzyme"/>
</dbReference>
<comment type="similarity">
    <text evidence="1">Belongs to the DSD1 family.</text>
</comment>
<dbReference type="GO" id="GO:0036088">
    <property type="term" value="P:D-serine catabolic process"/>
    <property type="evidence" value="ECO:0007669"/>
    <property type="project" value="TreeGrafter"/>
</dbReference>
<dbReference type="InterPro" id="IPR001608">
    <property type="entry name" value="Ala_racemase_N"/>
</dbReference>
<dbReference type="Pfam" id="PF14031">
    <property type="entry name" value="D-ser_dehydrat"/>
    <property type="match status" value="1"/>
</dbReference>
<dbReference type="Gene3D" id="3.20.20.10">
    <property type="entry name" value="Alanine racemase"/>
    <property type="match status" value="1"/>
</dbReference>